<dbReference type="Pfam" id="PF00205">
    <property type="entry name" value="TPP_enzyme_M"/>
    <property type="match status" value="1"/>
</dbReference>
<dbReference type="AlphaFoldDB" id="A0A7M2SC55"/>
<dbReference type="Gene3D" id="3.40.50.1220">
    <property type="entry name" value="TPP-binding domain"/>
    <property type="match status" value="1"/>
</dbReference>
<evidence type="ECO:0000259" key="6">
    <source>
        <dbReference type="Pfam" id="PF02775"/>
    </source>
</evidence>
<dbReference type="InterPro" id="IPR045229">
    <property type="entry name" value="TPP_enz"/>
</dbReference>
<dbReference type="InterPro" id="IPR029061">
    <property type="entry name" value="THDP-binding"/>
</dbReference>
<comment type="similarity">
    <text evidence="1 3">Belongs to the TPP enzyme family.</text>
</comment>
<dbReference type="Pfam" id="PF02776">
    <property type="entry name" value="TPP_enzyme_N"/>
    <property type="match status" value="1"/>
</dbReference>
<dbReference type="KEGG" id="sfeu:IM697_27395"/>
<dbReference type="CDD" id="cd07035">
    <property type="entry name" value="TPP_PYR_POX_like"/>
    <property type="match status" value="1"/>
</dbReference>
<reference evidence="8 9" key="1">
    <citation type="submission" date="2020-10" db="EMBL/GenBank/DDBJ databases">
        <title>Streptomyces ferrugineus complate genome analysis.</title>
        <authorList>
            <person name="Anwar N."/>
        </authorList>
    </citation>
    <scope>NUCLEOTIDE SEQUENCE [LARGE SCALE GENOMIC DNA]</scope>
    <source>
        <strain evidence="8 9">CCTCC AA2014009</strain>
    </source>
</reference>
<dbReference type="InterPro" id="IPR012000">
    <property type="entry name" value="Thiamin_PyroP_enz_cen_dom"/>
</dbReference>
<evidence type="ECO:0000256" key="1">
    <source>
        <dbReference type="ARBA" id="ARBA00007812"/>
    </source>
</evidence>
<name>A0A7M2SC55_9ACTN</name>
<dbReference type="Gene3D" id="3.40.50.970">
    <property type="match status" value="2"/>
</dbReference>
<feature type="domain" description="Thiamine pyrophosphate enzyme TPP-binding" evidence="6">
    <location>
        <begin position="413"/>
        <end position="552"/>
    </location>
</feature>
<dbReference type="InterPro" id="IPR029035">
    <property type="entry name" value="DHS-like_NAD/FAD-binding_dom"/>
</dbReference>
<dbReference type="GO" id="GO:0003984">
    <property type="term" value="F:acetolactate synthase activity"/>
    <property type="evidence" value="ECO:0007669"/>
    <property type="project" value="TreeGrafter"/>
</dbReference>
<feature type="domain" description="Thiamine pyrophosphate enzyme N-terminal TPP-binding" evidence="7">
    <location>
        <begin position="4"/>
        <end position="124"/>
    </location>
</feature>
<feature type="region of interest" description="Disordered" evidence="4">
    <location>
        <begin position="171"/>
        <end position="215"/>
    </location>
</feature>
<dbReference type="PANTHER" id="PTHR18968">
    <property type="entry name" value="THIAMINE PYROPHOSPHATE ENZYMES"/>
    <property type="match status" value="1"/>
</dbReference>
<dbReference type="GO" id="GO:0005948">
    <property type="term" value="C:acetolactate synthase complex"/>
    <property type="evidence" value="ECO:0007669"/>
    <property type="project" value="TreeGrafter"/>
</dbReference>
<dbReference type="SUPFAM" id="SSF52467">
    <property type="entry name" value="DHS-like NAD/FAD-binding domain"/>
    <property type="match status" value="1"/>
</dbReference>
<dbReference type="InterPro" id="IPR012001">
    <property type="entry name" value="Thiamin_PyroP_enz_TPP-bd_dom"/>
</dbReference>
<dbReference type="SUPFAM" id="SSF52518">
    <property type="entry name" value="Thiamin diphosphate-binding fold (THDP-binding)"/>
    <property type="match status" value="2"/>
</dbReference>
<dbReference type="InterPro" id="IPR000399">
    <property type="entry name" value="TPP-bd_CS"/>
</dbReference>
<evidence type="ECO:0000256" key="4">
    <source>
        <dbReference type="SAM" id="MobiDB-lite"/>
    </source>
</evidence>
<evidence type="ECO:0000256" key="2">
    <source>
        <dbReference type="ARBA" id="ARBA00023052"/>
    </source>
</evidence>
<dbReference type="RefSeq" id="WP_194038778.1">
    <property type="nucleotide sequence ID" value="NZ_CP063373.1"/>
</dbReference>
<dbReference type="GO" id="GO:0050660">
    <property type="term" value="F:flavin adenine dinucleotide binding"/>
    <property type="evidence" value="ECO:0007669"/>
    <property type="project" value="TreeGrafter"/>
</dbReference>
<protein>
    <submittedName>
        <fullName evidence="8">Thiamine pyrophosphate-binding protein</fullName>
    </submittedName>
</protein>
<dbReference type="PANTHER" id="PTHR18968:SF167">
    <property type="entry name" value="ACETOLACTATE SYNTHASE LARGE SUBUNIT ILVB2-RELATED"/>
    <property type="match status" value="1"/>
</dbReference>
<dbReference type="GO" id="GO:0009097">
    <property type="term" value="P:isoleucine biosynthetic process"/>
    <property type="evidence" value="ECO:0007669"/>
    <property type="project" value="TreeGrafter"/>
</dbReference>
<proteinExistence type="inferred from homology"/>
<evidence type="ECO:0000256" key="3">
    <source>
        <dbReference type="RuleBase" id="RU362132"/>
    </source>
</evidence>
<feature type="compositionally biased region" description="Basic and acidic residues" evidence="4">
    <location>
        <begin position="188"/>
        <end position="201"/>
    </location>
</feature>
<dbReference type="GO" id="GO:0000287">
    <property type="term" value="F:magnesium ion binding"/>
    <property type="evidence" value="ECO:0007669"/>
    <property type="project" value="InterPro"/>
</dbReference>
<dbReference type="FunFam" id="3.40.50.970:FF:000007">
    <property type="entry name" value="Acetolactate synthase"/>
    <property type="match status" value="1"/>
</dbReference>
<evidence type="ECO:0000259" key="5">
    <source>
        <dbReference type="Pfam" id="PF00205"/>
    </source>
</evidence>
<dbReference type="Pfam" id="PF02775">
    <property type="entry name" value="TPP_enzyme_C"/>
    <property type="match status" value="1"/>
</dbReference>
<accession>A0A7M2SC55</accession>
<dbReference type="InterPro" id="IPR011766">
    <property type="entry name" value="TPP_enzyme_TPP-bd"/>
</dbReference>
<sequence length="574" mass="59176">MELSGAQALVGQLEREGVRHVFGVPGVQLDHVLDALARAGGAGGSIEYVAARHEQGAAHMAEAYARTTGRPGVCLVVPGPGVLNALPAVATGYACSSPMLCVAADIPSPLAGRGLGMLHELPDQDGVLASVTKWSARAGAPDRIPGLVHEAVRRSRSGRPRPVALTIPADVLTARAETEPAPAGRGGRGGEEDRPGAEGRTDGFTGPDADPSTAPETDVLAKIAAVLREARRPLLYAGGGVLASRAGAALTALAEELAAPVVMSRNAGGAVPARHGLAFTSLAAPRLLPAADAVLVVGSRFVSPRGTAPPTAPGAAVALINADPADLGPPRPAGLTLCADARTALEDLRAVLASARPRPETGWQPAELAEVRAWCARKVESVEPQWSYVQALREAIPDDGFLVNELTQVGYLAAVGYPVHHPGTFLTPGYQGTLGYGYPSALGVKVGNPDRAVVSLNGDGGFCWNMQELATARKYGIGVTAVVFNDNAYGNVRRIQADEFEGRFIGSDLTSPDFVRLAESFSVPAVRAETPARLAGALKECLGEPGPSLIEVPVAEMPSVWPLLLGGSPGSVRD</sequence>
<evidence type="ECO:0000313" key="8">
    <source>
        <dbReference type="EMBL" id="QOV33904.1"/>
    </source>
</evidence>
<keyword evidence="9" id="KW-1185">Reference proteome</keyword>
<gene>
    <name evidence="8" type="ORF">IM697_27395</name>
</gene>
<organism evidence="8 9">
    <name type="scientific">Streptomyces ferrugineus</name>
    <dbReference type="NCBI Taxonomy" id="1413221"/>
    <lineage>
        <taxon>Bacteria</taxon>
        <taxon>Bacillati</taxon>
        <taxon>Actinomycetota</taxon>
        <taxon>Actinomycetes</taxon>
        <taxon>Kitasatosporales</taxon>
        <taxon>Streptomycetaceae</taxon>
        <taxon>Streptomyces</taxon>
    </lineage>
</organism>
<evidence type="ECO:0000259" key="7">
    <source>
        <dbReference type="Pfam" id="PF02776"/>
    </source>
</evidence>
<dbReference type="GO" id="GO:0030976">
    <property type="term" value="F:thiamine pyrophosphate binding"/>
    <property type="evidence" value="ECO:0007669"/>
    <property type="project" value="InterPro"/>
</dbReference>
<dbReference type="GO" id="GO:0009099">
    <property type="term" value="P:L-valine biosynthetic process"/>
    <property type="evidence" value="ECO:0007669"/>
    <property type="project" value="TreeGrafter"/>
</dbReference>
<evidence type="ECO:0000313" key="9">
    <source>
        <dbReference type="Proteomes" id="UP000594205"/>
    </source>
</evidence>
<dbReference type="PROSITE" id="PS00187">
    <property type="entry name" value="TPP_ENZYMES"/>
    <property type="match status" value="1"/>
</dbReference>
<dbReference type="Proteomes" id="UP000594205">
    <property type="component" value="Chromosome"/>
</dbReference>
<keyword evidence="2 3" id="KW-0786">Thiamine pyrophosphate</keyword>
<feature type="domain" description="Thiamine pyrophosphate enzyme central" evidence="5">
    <location>
        <begin position="220"/>
        <end position="348"/>
    </location>
</feature>
<dbReference type="EMBL" id="CP063373">
    <property type="protein sequence ID" value="QOV33904.1"/>
    <property type="molecule type" value="Genomic_DNA"/>
</dbReference>